<dbReference type="RefSeq" id="WP_047874765.1">
    <property type="nucleotide sequence ID" value="NZ_BMYC01000004.1"/>
</dbReference>
<dbReference type="EMBL" id="LDOV01000022">
    <property type="protein sequence ID" value="KLV00498.1"/>
    <property type="molecule type" value="Genomic_DNA"/>
</dbReference>
<dbReference type="PATRIC" id="fig|754436.4.peg.2694"/>
<reference evidence="1 2" key="1">
    <citation type="submission" date="2015-05" db="EMBL/GenBank/DDBJ databases">
        <title>Photobacterium galathea sp. nov.</title>
        <authorList>
            <person name="Machado H."/>
            <person name="Gram L."/>
        </authorList>
    </citation>
    <scope>NUCLEOTIDE SEQUENCE [LARGE SCALE GENOMIC DNA]</scope>
    <source>
        <strain evidence="1 2">DSM 25995</strain>
    </source>
</reference>
<gene>
    <name evidence="1" type="ORF">ABT58_12665</name>
</gene>
<sequence length="365" mass="42815">MSLTVFSKRFKKELDYFQLERLFEIEVKHTEISFRDFVKIDAECPCCHAADGHYVKEKLNGDGRAISQPCFRFKKHYDFCIYNSVKSELNESYISFAMPKEGSDTTKRISHLVCAAIENNFFSQEDIRNMREWFSGEKFYEIGEVNINPHIINLAKVAIRRRNHGEKYYLPYNLNENNLSIEAYESMHFRYKIFEGKSKFIHAIDSKACQNKVISSNGHERVLINNLNKLYDIDLKVRSLSSSIIMAEKWPRISKCRVNERESINAFSSLILYINNWDLHKSFKLYFDLKSIEQVTNNNLGSLIGINPVSNFRYLSCLSIINSITVDFDVEEAFEKEKAYLIREKEEQEAAKRIQNDNNDIDLIF</sequence>
<accession>A0A0J1GLA9</accession>
<dbReference type="OrthoDB" id="9017863at2"/>
<organism evidence="1 2">
    <name type="scientific">Photobacterium aphoticum</name>
    <dbReference type="NCBI Taxonomy" id="754436"/>
    <lineage>
        <taxon>Bacteria</taxon>
        <taxon>Pseudomonadati</taxon>
        <taxon>Pseudomonadota</taxon>
        <taxon>Gammaproteobacteria</taxon>
        <taxon>Vibrionales</taxon>
        <taxon>Vibrionaceae</taxon>
        <taxon>Photobacterium</taxon>
    </lineage>
</organism>
<keyword evidence="2" id="KW-1185">Reference proteome</keyword>
<name>A0A0J1GLA9_9GAMM</name>
<evidence type="ECO:0000313" key="1">
    <source>
        <dbReference type="EMBL" id="KLV00498.1"/>
    </source>
</evidence>
<protein>
    <submittedName>
        <fullName evidence="1">Uncharacterized protein</fullName>
    </submittedName>
</protein>
<dbReference type="AlphaFoldDB" id="A0A0J1GLA9"/>
<dbReference type="Proteomes" id="UP000036426">
    <property type="component" value="Unassembled WGS sequence"/>
</dbReference>
<comment type="caution">
    <text evidence="1">The sequence shown here is derived from an EMBL/GenBank/DDBJ whole genome shotgun (WGS) entry which is preliminary data.</text>
</comment>
<evidence type="ECO:0000313" key="2">
    <source>
        <dbReference type="Proteomes" id="UP000036426"/>
    </source>
</evidence>
<proteinExistence type="predicted"/>